<dbReference type="Proteomes" id="UP000279236">
    <property type="component" value="Unassembled WGS sequence"/>
</dbReference>
<dbReference type="PANTHER" id="PTHR23152">
    <property type="entry name" value="2-OXOGLUTARATE DEHYDROGENASE"/>
    <property type="match status" value="1"/>
</dbReference>
<evidence type="ECO:0000313" key="7">
    <source>
        <dbReference type="Proteomes" id="UP000279236"/>
    </source>
</evidence>
<reference evidence="6 7" key="1">
    <citation type="submission" date="2018-11" db="EMBL/GenBank/DDBJ databases">
        <title>Genome sequence of Apiotrichum porosum DSM 27194.</title>
        <authorList>
            <person name="Aliyu H."/>
            <person name="Gorte O."/>
            <person name="Ochsenreither K."/>
        </authorList>
    </citation>
    <scope>NUCLEOTIDE SEQUENCE [LARGE SCALE GENOMIC DNA]</scope>
    <source>
        <strain evidence="6 7">DSM 27194</strain>
    </source>
</reference>
<dbReference type="Gene3D" id="3.40.50.11610">
    <property type="entry name" value="Multifunctional 2-oxoglutarate metabolism enzyme, C-terminal domain"/>
    <property type="match status" value="1"/>
</dbReference>
<dbReference type="SMART" id="SM00861">
    <property type="entry name" value="Transket_pyr"/>
    <property type="match status" value="1"/>
</dbReference>
<dbReference type="PIRSF" id="PIRSF000157">
    <property type="entry name" value="Oxoglu_dh_E1"/>
    <property type="match status" value="1"/>
</dbReference>
<keyword evidence="4" id="KW-0786">Thiamine pyrophosphate</keyword>
<evidence type="ECO:0000256" key="4">
    <source>
        <dbReference type="ARBA" id="ARBA00023052"/>
    </source>
</evidence>
<name>A0A427Y019_9TREE</name>
<keyword evidence="3" id="KW-0560">Oxidoreductase</keyword>
<gene>
    <name evidence="6" type="ORF">EHS24_005932</name>
</gene>
<dbReference type="InterPro" id="IPR042179">
    <property type="entry name" value="KGD_C_sf"/>
</dbReference>
<keyword evidence="7" id="KW-1185">Reference proteome</keyword>
<protein>
    <recommendedName>
        <fullName evidence="5">Transketolase-like pyrimidine-binding domain-containing protein</fullName>
    </recommendedName>
</protein>
<dbReference type="InterPro" id="IPR029061">
    <property type="entry name" value="THDP-binding"/>
</dbReference>
<comment type="similarity">
    <text evidence="2">Belongs to the alpha-ketoglutarate dehydrogenase family.</text>
</comment>
<dbReference type="Gene3D" id="1.10.287.1150">
    <property type="entry name" value="TPP helical domain"/>
    <property type="match status" value="1"/>
</dbReference>
<dbReference type="GeneID" id="39590475"/>
<dbReference type="GO" id="GO:0006091">
    <property type="term" value="P:generation of precursor metabolites and energy"/>
    <property type="evidence" value="ECO:0007669"/>
    <property type="project" value="UniProtKB-ARBA"/>
</dbReference>
<dbReference type="OrthoDB" id="413077at2759"/>
<dbReference type="STRING" id="105984.A0A427Y019"/>
<evidence type="ECO:0000256" key="1">
    <source>
        <dbReference type="ARBA" id="ARBA00001964"/>
    </source>
</evidence>
<dbReference type="EMBL" id="RSCE01000003">
    <property type="protein sequence ID" value="RSH84412.1"/>
    <property type="molecule type" value="Genomic_DNA"/>
</dbReference>
<dbReference type="InterPro" id="IPR031717">
    <property type="entry name" value="ODO-1/KGD_C"/>
</dbReference>
<accession>A0A427Y019</accession>
<dbReference type="Pfam" id="PF16870">
    <property type="entry name" value="OxoGdeHyase_C"/>
    <property type="match status" value="1"/>
</dbReference>
<evidence type="ECO:0000256" key="2">
    <source>
        <dbReference type="ARBA" id="ARBA00006936"/>
    </source>
</evidence>
<dbReference type="AlphaFoldDB" id="A0A427Y019"/>
<evidence type="ECO:0000313" key="6">
    <source>
        <dbReference type="EMBL" id="RSH84412.1"/>
    </source>
</evidence>
<dbReference type="InterPro" id="IPR005475">
    <property type="entry name" value="Transketolase-like_Pyr-bd"/>
</dbReference>
<dbReference type="GO" id="GO:0030976">
    <property type="term" value="F:thiamine pyrophosphate binding"/>
    <property type="evidence" value="ECO:0007669"/>
    <property type="project" value="InterPro"/>
</dbReference>
<organism evidence="6 7">
    <name type="scientific">Apiotrichum porosum</name>
    <dbReference type="NCBI Taxonomy" id="105984"/>
    <lineage>
        <taxon>Eukaryota</taxon>
        <taxon>Fungi</taxon>
        <taxon>Dikarya</taxon>
        <taxon>Basidiomycota</taxon>
        <taxon>Agaricomycotina</taxon>
        <taxon>Tremellomycetes</taxon>
        <taxon>Trichosporonales</taxon>
        <taxon>Trichosporonaceae</taxon>
        <taxon>Apiotrichum</taxon>
    </lineage>
</organism>
<dbReference type="GO" id="GO:0016624">
    <property type="term" value="F:oxidoreductase activity, acting on the aldehyde or oxo group of donors, disulfide as acceptor"/>
    <property type="evidence" value="ECO:0007669"/>
    <property type="project" value="InterPro"/>
</dbReference>
<sequence>MLRTPRSPLVRVLARARRYHDDASFGYRVPTKYTLPEYTEKELANRNTNAALLRYVEMVRRHGHRAAQVDPLDLMERDPVSALDPYRYGLDDKTEYPLSGILHLEQSPASRAEAGEGTDVTLPLSDIRSHLMGVYVDRIGYEFQHSPVKDERLWFSHLLETHQASPVLEGPVTPERRRRLWDLLSRSEEFDRFMGKKFPNLKRYGAESMLPALDTLFELGANAGLASIVVALPHRGRLNLLTEPTLFGYDPKALFSKVRGAPEFDPSTAPGASGDVISHLSAIRNVEYEGKPIKVEMLQNPSHLEAVNPVALGVTRAKQMSLLKSSPAECQLGDRVLCVQLHGDAAFSGQGVVAESLGLSGLPHYSSGGTVHIVVNVYASDIGKMIGSPILHVNGDHPEAVMRAVDVAFQYRQKFRKDIIIDLICYRRWGHNELDEPGYTQPRMYEKIRSRKVGARATEDVLSAEQAKAARERYQADLGAALEDVGSYTAKSEMLEGKWNEMVWPASKEADPDPETGLPVDRLANVAKTSVTLPADFNIHSRLNRHVKARLKGLEGKVDFPTAEAMAFGTLLEDGIDVRISGQDVGRGTFSQRHAMFVDQKDESCYVPLNDSLKAPGRLELANSSLSEMAVLGFEIGMSWASPRLLPIWEAQFGDFNNGAQSMIDTFLVGAQAKWLKQSGLVMLLPHGYDGAGPEHSSCKIERFLSLSDDGAAFPVHDVNLIVANPSTPAQLYHLLRRQVNRNFRKPLVVASPKGLLRSPAAASPLADMGPETRFQPVLADDVTDAQRVVLCSGKHYYTLSDAIKERGGGDAAGISLVRVEELSPFPSAALAKVLAQQKPDAVVSWAQEEPENQGAWNFVRPRLDALLAARGAQPASYAGRKAAPTTATGVGAWHKAQTEEIVTAALGPK</sequence>
<proteinExistence type="inferred from homology"/>
<dbReference type="SUPFAM" id="SSF52518">
    <property type="entry name" value="Thiamin diphosphate-binding fold (THDP-binding)"/>
    <property type="match status" value="2"/>
</dbReference>
<dbReference type="Pfam" id="PF00676">
    <property type="entry name" value="E1_dh"/>
    <property type="match status" value="1"/>
</dbReference>
<evidence type="ECO:0000259" key="5">
    <source>
        <dbReference type="SMART" id="SM00861"/>
    </source>
</evidence>
<dbReference type="RefSeq" id="XP_028477860.1">
    <property type="nucleotide sequence ID" value="XM_028621408.1"/>
</dbReference>
<dbReference type="PANTHER" id="PTHR23152:SF4">
    <property type="entry name" value="2-OXOADIPATE DEHYDROGENASE COMPLEX COMPONENT E1"/>
    <property type="match status" value="1"/>
</dbReference>
<dbReference type="NCBIfam" id="NF006914">
    <property type="entry name" value="PRK09404.1"/>
    <property type="match status" value="1"/>
</dbReference>
<dbReference type="Gene3D" id="3.40.50.12470">
    <property type="match status" value="1"/>
</dbReference>
<dbReference type="InterPro" id="IPR011603">
    <property type="entry name" value="2oxoglutarate_DH_E1"/>
</dbReference>
<dbReference type="Pfam" id="PF02779">
    <property type="entry name" value="Transket_pyr"/>
    <property type="match status" value="1"/>
</dbReference>
<comment type="cofactor">
    <cofactor evidence="1">
        <name>thiamine diphosphate</name>
        <dbReference type="ChEBI" id="CHEBI:58937"/>
    </cofactor>
</comment>
<dbReference type="Gene3D" id="3.40.50.970">
    <property type="match status" value="1"/>
</dbReference>
<feature type="domain" description="Transketolase-like pyrimidine-binding" evidence="5">
    <location>
        <begin position="558"/>
        <end position="759"/>
    </location>
</feature>
<comment type="caution">
    <text evidence="6">The sequence shown here is derived from an EMBL/GenBank/DDBJ whole genome shotgun (WGS) entry which is preliminary data.</text>
</comment>
<dbReference type="InterPro" id="IPR001017">
    <property type="entry name" value="DH_E1"/>
</dbReference>
<evidence type="ECO:0000256" key="3">
    <source>
        <dbReference type="ARBA" id="ARBA00023002"/>
    </source>
</evidence>